<dbReference type="InterPro" id="IPR050088">
    <property type="entry name" value="IspD/TarI_cytidylyltransf_bact"/>
</dbReference>
<dbReference type="RefSeq" id="WP_072452740.1">
    <property type="nucleotide sequence ID" value="NZ_FPKH01000001.1"/>
</dbReference>
<dbReference type="EC" id="2.7.7.60" evidence="7"/>
<comment type="catalytic activity">
    <reaction evidence="1 7">
        <text>2-C-methyl-D-erythritol 4-phosphate + CTP + H(+) = 4-CDP-2-C-methyl-D-erythritol + diphosphate</text>
        <dbReference type="Rhea" id="RHEA:13429"/>
        <dbReference type="ChEBI" id="CHEBI:15378"/>
        <dbReference type="ChEBI" id="CHEBI:33019"/>
        <dbReference type="ChEBI" id="CHEBI:37563"/>
        <dbReference type="ChEBI" id="CHEBI:57823"/>
        <dbReference type="ChEBI" id="CHEBI:58262"/>
        <dbReference type="EC" id="2.7.7.60"/>
    </reaction>
</comment>
<keyword evidence="6 7" id="KW-0414">Isoprene biosynthesis</keyword>
<gene>
    <name evidence="7" type="primary">ispD</name>
    <name evidence="8" type="ORF">SAMN03097694_0877</name>
</gene>
<evidence type="ECO:0000256" key="1">
    <source>
        <dbReference type="ARBA" id="ARBA00001282"/>
    </source>
</evidence>
<dbReference type="NCBIfam" id="TIGR00453">
    <property type="entry name" value="ispD"/>
    <property type="match status" value="1"/>
</dbReference>
<keyword evidence="4 7" id="KW-0808">Transferase</keyword>
<comment type="similarity">
    <text evidence="3 7">Belongs to the IspD/TarI cytidylyltransferase family. IspD subfamily.</text>
</comment>
<dbReference type="PANTHER" id="PTHR32125">
    <property type="entry name" value="2-C-METHYL-D-ERYTHRITOL 4-PHOSPHATE CYTIDYLYLTRANSFERASE, CHLOROPLASTIC"/>
    <property type="match status" value="1"/>
</dbReference>
<evidence type="ECO:0000256" key="5">
    <source>
        <dbReference type="ARBA" id="ARBA00022695"/>
    </source>
</evidence>
<feature type="site" description="Positions MEP for the nucleophilic attack" evidence="7">
    <location>
        <position position="216"/>
    </location>
</feature>
<dbReference type="CDD" id="cd02516">
    <property type="entry name" value="CDP-ME_synthetase"/>
    <property type="match status" value="1"/>
</dbReference>
<sequence length="233" mass="24460">MTAAPNTVRYFALIPAAGVGARMEAGSPKQYLPIAGKPMLRHALDAFLASPLIAHTYVVVSADDGVIDTVVPEQGVTVLRCGGATRMESILNGLHAMHGSIAAHDQVLVHDAARPGLTPALIEKLITEVGEHPAGGLLALPVVDTVKRAGQGGLSAQTVPRDGLWLAQTPQMFSYALLHKALSEAPDPQAITDDASAVEALGLAPRLVEGHTRNLKVTLPRDIHTAELYLAHP</sequence>
<dbReference type="InterPro" id="IPR001228">
    <property type="entry name" value="IspD"/>
</dbReference>
<dbReference type="PROSITE" id="PS01295">
    <property type="entry name" value="ISPD"/>
    <property type="match status" value="1"/>
</dbReference>
<feature type="site" description="Positions MEP for the nucleophilic attack" evidence="7">
    <location>
        <position position="161"/>
    </location>
</feature>
<dbReference type="InterPro" id="IPR018294">
    <property type="entry name" value="ISPD_synthase_CS"/>
</dbReference>
<evidence type="ECO:0000313" key="8">
    <source>
        <dbReference type="EMBL" id="SFX13827.1"/>
    </source>
</evidence>
<dbReference type="EMBL" id="FPKH01000001">
    <property type="protein sequence ID" value="SFX13827.1"/>
    <property type="molecule type" value="Genomic_DNA"/>
</dbReference>
<reference evidence="8 9" key="1">
    <citation type="submission" date="2016-11" db="EMBL/GenBank/DDBJ databases">
        <authorList>
            <person name="Varghese N."/>
            <person name="Submissions S."/>
        </authorList>
    </citation>
    <scope>NUCLEOTIDE SEQUENCE [LARGE SCALE GENOMIC DNA]</scope>
    <source>
        <strain evidence="8 9">NFR18</strain>
    </source>
</reference>
<name>A0AB38C3B0_9BURK</name>
<evidence type="ECO:0000256" key="4">
    <source>
        <dbReference type="ARBA" id="ARBA00022679"/>
    </source>
</evidence>
<dbReference type="Gene3D" id="3.90.550.10">
    <property type="entry name" value="Spore Coat Polysaccharide Biosynthesis Protein SpsA, Chain A"/>
    <property type="match status" value="1"/>
</dbReference>
<dbReference type="FunFam" id="3.90.550.10:FF:000003">
    <property type="entry name" value="2-C-methyl-D-erythritol 4-phosphate cytidylyltransferase"/>
    <property type="match status" value="1"/>
</dbReference>
<evidence type="ECO:0000313" key="9">
    <source>
        <dbReference type="Proteomes" id="UP000182489"/>
    </source>
</evidence>
<dbReference type="GO" id="GO:0019288">
    <property type="term" value="P:isopentenyl diphosphate biosynthetic process, methylerythritol 4-phosphate pathway"/>
    <property type="evidence" value="ECO:0007669"/>
    <property type="project" value="UniProtKB-UniRule"/>
</dbReference>
<dbReference type="PANTHER" id="PTHR32125:SF4">
    <property type="entry name" value="2-C-METHYL-D-ERYTHRITOL 4-PHOSPHATE CYTIDYLYLTRANSFERASE, CHLOROPLASTIC"/>
    <property type="match status" value="1"/>
</dbReference>
<keyword evidence="5 7" id="KW-0548">Nucleotidyltransferase</keyword>
<accession>A0AB38C3B0</accession>
<evidence type="ECO:0000256" key="2">
    <source>
        <dbReference type="ARBA" id="ARBA00004787"/>
    </source>
</evidence>
<evidence type="ECO:0000256" key="3">
    <source>
        <dbReference type="ARBA" id="ARBA00009789"/>
    </source>
</evidence>
<dbReference type="GO" id="GO:0050518">
    <property type="term" value="F:2-C-methyl-D-erythritol 4-phosphate cytidylyltransferase activity"/>
    <property type="evidence" value="ECO:0007669"/>
    <property type="project" value="UniProtKB-UniRule"/>
</dbReference>
<protein>
    <recommendedName>
        <fullName evidence="7">2-C-methyl-D-erythritol 4-phosphate cytidylyltransferase</fullName>
        <ecNumber evidence="7">2.7.7.60</ecNumber>
    </recommendedName>
    <alternativeName>
        <fullName evidence="7">4-diphosphocytidyl-2C-methyl-D-erythritol synthase</fullName>
    </alternativeName>
    <alternativeName>
        <fullName evidence="7">MEP cytidylyltransferase</fullName>
        <shortName evidence="7">MCT</shortName>
    </alternativeName>
</protein>
<feature type="site" description="Transition state stabilizer" evidence="7">
    <location>
        <position position="22"/>
    </location>
</feature>
<organism evidence="8 9">
    <name type="scientific">Janthinobacterium lividum</name>
    <dbReference type="NCBI Taxonomy" id="29581"/>
    <lineage>
        <taxon>Bacteria</taxon>
        <taxon>Pseudomonadati</taxon>
        <taxon>Pseudomonadota</taxon>
        <taxon>Betaproteobacteria</taxon>
        <taxon>Burkholderiales</taxon>
        <taxon>Oxalobacteraceae</taxon>
        <taxon>Janthinobacterium</taxon>
    </lineage>
</organism>
<dbReference type="HAMAP" id="MF_00108">
    <property type="entry name" value="IspD"/>
    <property type="match status" value="1"/>
</dbReference>
<comment type="pathway">
    <text evidence="2 7">Isoprenoid biosynthesis; isopentenyl diphosphate biosynthesis via DXP pathway; isopentenyl diphosphate from 1-deoxy-D-xylulose 5-phosphate: step 2/6.</text>
</comment>
<proteinExistence type="inferred from homology"/>
<dbReference type="AlphaFoldDB" id="A0AB38C3B0"/>
<feature type="site" description="Transition state stabilizer" evidence="7">
    <location>
        <position position="29"/>
    </location>
</feature>
<dbReference type="InterPro" id="IPR029044">
    <property type="entry name" value="Nucleotide-diphossugar_trans"/>
</dbReference>
<dbReference type="SUPFAM" id="SSF53448">
    <property type="entry name" value="Nucleotide-diphospho-sugar transferases"/>
    <property type="match status" value="1"/>
</dbReference>
<dbReference type="InterPro" id="IPR034683">
    <property type="entry name" value="IspD/TarI"/>
</dbReference>
<evidence type="ECO:0000256" key="7">
    <source>
        <dbReference type="HAMAP-Rule" id="MF_00108"/>
    </source>
</evidence>
<dbReference type="Pfam" id="PF01128">
    <property type="entry name" value="IspD"/>
    <property type="match status" value="1"/>
</dbReference>
<dbReference type="Proteomes" id="UP000182489">
    <property type="component" value="Unassembled WGS sequence"/>
</dbReference>
<comment type="caution">
    <text evidence="8">The sequence shown here is derived from an EMBL/GenBank/DDBJ whole genome shotgun (WGS) entry which is preliminary data.</text>
</comment>
<comment type="function">
    <text evidence="7">Catalyzes the formation of 4-diphosphocytidyl-2-C-methyl-D-erythritol from CTP and 2-C-methyl-D-erythritol 4-phosphate (MEP).</text>
</comment>
<evidence type="ECO:0000256" key="6">
    <source>
        <dbReference type="ARBA" id="ARBA00023229"/>
    </source>
</evidence>